<evidence type="ECO:0000313" key="3">
    <source>
        <dbReference type="Proteomes" id="UP000600247"/>
    </source>
</evidence>
<feature type="transmembrane region" description="Helical" evidence="1">
    <location>
        <begin position="56"/>
        <end position="78"/>
    </location>
</feature>
<keyword evidence="3" id="KW-1185">Reference proteome</keyword>
<dbReference type="Pfam" id="PF12730">
    <property type="entry name" value="ABC2_membrane_4"/>
    <property type="match status" value="1"/>
</dbReference>
<keyword evidence="1" id="KW-0812">Transmembrane</keyword>
<comment type="caution">
    <text evidence="2">The sequence shown here is derived from an EMBL/GenBank/DDBJ whole genome shotgun (WGS) entry which is preliminary data.</text>
</comment>
<feature type="transmembrane region" description="Helical" evidence="1">
    <location>
        <begin position="171"/>
        <end position="190"/>
    </location>
</feature>
<sequence length="242" mass="27309">MKKLLWAERQKIRRSNIVWIAVFATVMVAVIVFLGGQEVYEGSRNIDNAGWYMTMAQPWATIFVLPAVIALLGSYMICREEQEDTIKSLRLIPVNEASLTAAKMIVTFVFSILLYLLLFAITFLVEAFLHFSDLSVEMVLGFLKAYFLDGFGIFLAISPIIAFVSRMKKGYWLALLFAEIYSFAGLFMSMSNFTKALYPITAVFTISGYYDASTNQVILSCISLLLCCYLSAFILKGREKSK</sequence>
<dbReference type="RefSeq" id="WP_188889572.1">
    <property type="nucleotide sequence ID" value="NZ_BMHY01000004.1"/>
</dbReference>
<accession>A0A917H780</accession>
<dbReference type="PANTHER" id="PTHR37305:SF1">
    <property type="entry name" value="MEMBRANE PROTEIN"/>
    <property type="match status" value="1"/>
</dbReference>
<feature type="transmembrane region" description="Helical" evidence="1">
    <location>
        <begin position="145"/>
        <end position="164"/>
    </location>
</feature>
<keyword evidence="1" id="KW-1133">Transmembrane helix</keyword>
<keyword evidence="1" id="KW-0472">Membrane</keyword>
<evidence type="ECO:0000313" key="2">
    <source>
        <dbReference type="EMBL" id="GGG69347.1"/>
    </source>
</evidence>
<feature type="transmembrane region" description="Helical" evidence="1">
    <location>
        <begin position="99"/>
        <end position="125"/>
    </location>
</feature>
<dbReference type="AlphaFoldDB" id="A0A917H780"/>
<reference evidence="2 3" key="1">
    <citation type="journal article" date="2014" name="Int. J. Syst. Evol. Microbiol.">
        <title>Complete genome sequence of Corynebacterium casei LMG S-19264T (=DSM 44701T), isolated from a smear-ripened cheese.</title>
        <authorList>
            <consortium name="US DOE Joint Genome Institute (JGI-PGF)"/>
            <person name="Walter F."/>
            <person name="Albersmeier A."/>
            <person name="Kalinowski J."/>
            <person name="Ruckert C."/>
        </authorList>
    </citation>
    <scope>NUCLEOTIDE SEQUENCE [LARGE SCALE GENOMIC DNA]</scope>
    <source>
        <strain evidence="2 3">CGMCC 1.15286</strain>
    </source>
</reference>
<dbReference type="PANTHER" id="PTHR37305">
    <property type="entry name" value="INTEGRAL MEMBRANE PROTEIN-RELATED"/>
    <property type="match status" value="1"/>
</dbReference>
<feature type="transmembrane region" description="Helical" evidence="1">
    <location>
        <begin position="217"/>
        <end position="235"/>
    </location>
</feature>
<proteinExistence type="predicted"/>
<dbReference type="EMBL" id="BMHY01000004">
    <property type="protein sequence ID" value="GGG69347.1"/>
    <property type="molecule type" value="Genomic_DNA"/>
</dbReference>
<gene>
    <name evidence="2" type="ORF">GCM10010918_25640</name>
</gene>
<feature type="transmembrane region" description="Helical" evidence="1">
    <location>
        <begin position="16"/>
        <end position="36"/>
    </location>
</feature>
<name>A0A917H780_9BACL</name>
<evidence type="ECO:0000256" key="1">
    <source>
        <dbReference type="SAM" id="Phobius"/>
    </source>
</evidence>
<organism evidence="2 3">
    <name type="scientific">Paenibacillus radicis</name>
    <name type="common">ex Gao et al. 2016</name>
    <dbReference type="NCBI Taxonomy" id="1737354"/>
    <lineage>
        <taxon>Bacteria</taxon>
        <taxon>Bacillati</taxon>
        <taxon>Bacillota</taxon>
        <taxon>Bacilli</taxon>
        <taxon>Bacillales</taxon>
        <taxon>Paenibacillaceae</taxon>
        <taxon>Paenibacillus</taxon>
    </lineage>
</organism>
<protein>
    <submittedName>
        <fullName evidence="2">ABC transporter permease</fullName>
    </submittedName>
</protein>
<dbReference type="Proteomes" id="UP000600247">
    <property type="component" value="Unassembled WGS sequence"/>
</dbReference>